<evidence type="ECO:0000313" key="6">
    <source>
        <dbReference type="RefSeq" id="XP_029120135.1"/>
    </source>
</evidence>
<evidence type="ECO:0000256" key="1">
    <source>
        <dbReference type="ARBA" id="ARBA00001946"/>
    </source>
</evidence>
<dbReference type="OrthoDB" id="6921389at2759"/>
<dbReference type="InterPro" id="IPR000092">
    <property type="entry name" value="Polyprenyl_synt"/>
</dbReference>
<dbReference type="Gene3D" id="1.10.600.10">
    <property type="entry name" value="Farnesyl Diphosphate Synthase"/>
    <property type="match status" value="1"/>
</dbReference>
<dbReference type="GO" id="GO:0008299">
    <property type="term" value="P:isoprenoid biosynthetic process"/>
    <property type="evidence" value="ECO:0007669"/>
    <property type="project" value="InterPro"/>
</dbReference>
<organism evidence="5 6">
    <name type="scientific">Elaeis guineensis var. tenera</name>
    <name type="common">Oil palm</name>
    <dbReference type="NCBI Taxonomy" id="51953"/>
    <lineage>
        <taxon>Eukaryota</taxon>
        <taxon>Viridiplantae</taxon>
        <taxon>Streptophyta</taxon>
        <taxon>Embryophyta</taxon>
        <taxon>Tracheophyta</taxon>
        <taxon>Spermatophyta</taxon>
        <taxon>Magnoliopsida</taxon>
        <taxon>Liliopsida</taxon>
        <taxon>Arecaceae</taxon>
        <taxon>Arecoideae</taxon>
        <taxon>Cocoseae</taxon>
        <taxon>Elaeidinae</taxon>
        <taxon>Elaeis</taxon>
    </lineage>
</organism>
<evidence type="ECO:0000256" key="4">
    <source>
        <dbReference type="ARBA" id="ARBA00022842"/>
    </source>
</evidence>
<accession>A0A8N4IDH6</accession>
<name>A0A8N4IDH6_ELAGV</name>
<keyword evidence="3" id="KW-0479">Metal-binding</keyword>
<dbReference type="InterPro" id="IPR008949">
    <property type="entry name" value="Isoprenoid_synthase_dom_sf"/>
</dbReference>
<evidence type="ECO:0000313" key="5">
    <source>
        <dbReference type="Proteomes" id="UP000504607"/>
    </source>
</evidence>
<dbReference type="AlphaFoldDB" id="A0A8N4IDH6"/>
<dbReference type="Proteomes" id="UP000504607">
    <property type="component" value="Chromosome 4"/>
</dbReference>
<keyword evidence="5" id="KW-1185">Reference proteome</keyword>
<keyword evidence="4" id="KW-0460">Magnesium</keyword>
<proteinExistence type="inferred from homology"/>
<dbReference type="PANTHER" id="PTHR43281:SF24">
    <property type="entry name" value="OS07G0580900 PROTEIN"/>
    <property type="match status" value="1"/>
</dbReference>
<comment type="cofactor">
    <cofactor evidence="1">
        <name>Mg(2+)</name>
        <dbReference type="ChEBI" id="CHEBI:18420"/>
    </cofactor>
</comment>
<dbReference type="GO" id="GO:0004311">
    <property type="term" value="F:geranylgeranyl diphosphate synthase activity"/>
    <property type="evidence" value="ECO:0007669"/>
    <property type="project" value="TreeGrafter"/>
</dbReference>
<dbReference type="SUPFAM" id="SSF48576">
    <property type="entry name" value="Terpenoid synthases"/>
    <property type="match status" value="1"/>
</dbReference>
<protein>
    <submittedName>
        <fullName evidence="6">Heterodimeric geranylgeranyl pyrophosphate synthase large subunit 1, chloroplastic-like</fullName>
    </submittedName>
</protein>
<evidence type="ECO:0000256" key="2">
    <source>
        <dbReference type="ARBA" id="ARBA00006706"/>
    </source>
</evidence>
<sequence>MSLIHNDLPCMDDNDFHHGKPSNHRIFDEPITILAGDALLTLTFDHLADPASYLTDNPIPPAHIIYGVAELSRSIKPKGLVASQMVDIKSTRLAVPFGLDRLEFIHLHKTTFLLEASAIIEAICRQELQ</sequence>
<gene>
    <name evidence="6" type="primary">LOC105042987</name>
</gene>
<dbReference type="RefSeq" id="XP_029120135.1">
    <property type="nucleotide sequence ID" value="XM_029264302.1"/>
</dbReference>
<dbReference type="Pfam" id="PF00348">
    <property type="entry name" value="polyprenyl_synt"/>
    <property type="match status" value="1"/>
</dbReference>
<evidence type="ECO:0000256" key="3">
    <source>
        <dbReference type="ARBA" id="ARBA00022723"/>
    </source>
</evidence>
<reference evidence="6" key="1">
    <citation type="submission" date="2025-08" db="UniProtKB">
        <authorList>
            <consortium name="RefSeq"/>
        </authorList>
    </citation>
    <scope>IDENTIFICATION</scope>
</reference>
<dbReference type="GO" id="GO:0046872">
    <property type="term" value="F:metal ion binding"/>
    <property type="evidence" value="ECO:0007669"/>
    <property type="project" value="UniProtKB-KW"/>
</dbReference>
<dbReference type="PANTHER" id="PTHR43281">
    <property type="entry name" value="FARNESYL DIPHOSPHATE SYNTHASE"/>
    <property type="match status" value="1"/>
</dbReference>
<comment type="similarity">
    <text evidence="2">Belongs to the FPP/GGPP synthase family.</text>
</comment>